<organism evidence="1 2">
    <name type="scientific">Steccherinum ochraceum</name>
    <dbReference type="NCBI Taxonomy" id="92696"/>
    <lineage>
        <taxon>Eukaryota</taxon>
        <taxon>Fungi</taxon>
        <taxon>Dikarya</taxon>
        <taxon>Basidiomycota</taxon>
        <taxon>Agaricomycotina</taxon>
        <taxon>Agaricomycetes</taxon>
        <taxon>Polyporales</taxon>
        <taxon>Steccherinaceae</taxon>
        <taxon>Steccherinum</taxon>
    </lineage>
</organism>
<dbReference type="EMBL" id="RWJN01000605">
    <property type="protein sequence ID" value="TCD60386.1"/>
    <property type="molecule type" value="Genomic_DNA"/>
</dbReference>
<proteinExistence type="predicted"/>
<comment type="caution">
    <text evidence="1">The sequence shown here is derived from an EMBL/GenBank/DDBJ whole genome shotgun (WGS) entry which is preliminary data.</text>
</comment>
<evidence type="ECO:0000313" key="1">
    <source>
        <dbReference type="EMBL" id="TCD60386.1"/>
    </source>
</evidence>
<dbReference type="OrthoDB" id="2748701at2759"/>
<reference evidence="1 2" key="1">
    <citation type="submission" date="2018-11" db="EMBL/GenBank/DDBJ databases">
        <title>Genome assembly of Steccherinum ochraceum LE-BIN_3174, the white-rot fungus of the Steccherinaceae family (The Residual Polyporoid clade, Polyporales, Basidiomycota).</title>
        <authorList>
            <person name="Fedorova T.V."/>
            <person name="Glazunova O.A."/>
            <person name="Landesman E.O."/>
            <person name="Moiseenko K.V."/>
            <person name="Psurtseva N.V."/>
            <person name="Savinova O.S."/>
            <person name="Shakhova N.V."/>
            <person name="Tyazhelova T.V."/>
            <person name="Vasina D.V."/>
        </authorList>
    </citation>
    <scope>NUCLEOTIDE SEQUENCE [LARGE SCALE GENOMIC DNA]</scope>
    <source>
        <strain evidence="1 2">LE-BIN_3174</strain>
    </source>
</reference>
<sequence length="378" mass="41752">MAAKGLTLATTPSELLEEIFSWACTDDGQTGRSINLVCKQFRNHCMGTGVDIRQVYLCGPKALERFHYALAMRESEGRKVVSLCMMWDEAIPAKYLDRHTQTQCTASMVSILRAISPDHLRVLYVSWIYSWSLTPMLPVTFPSLSELYASSADVSSLPPGRAPNLKFLHIDQPGRLSLKFGSVLATACPAITHLHIRSTGLQCVEDDPILLFIHSYRASQRSLRDVTSTYTQYFLSERTLIGGPAYAVPPKPFPLPKLRQLVISFPPVYAGGRGCGNGSMANHETGGLYWHVARGGENMFSSIDSTMVEGPADEEGGKPKKLLRVDLGGRKLVVFPASGDRDEDLLDEDRVTRRAALKAEWLSRSIGVPGVARHWSEI</sequence>
<dbReference type="Proteomes" id="UP000292702">
    <property type="component" value="Unassembled WGS sequence"/>
</dbReference>
<gene>
    <name evidence="1" type="ORF">EIP91_010239</name>
</gene>
<keyword evidence="2" id="KW-1185">Reference proteome</keyword>
<evidence type="ECO:0000313" key="2">
    <source>
        <dbReference type="Proteomes" id="UP000292702"/>
    </source>
</evidence>
<protein>
    <recommendedName>
        <fullName evidence="3">F-box domain-containing protein</fullName>
    </recommendedName>
</protein>
<accession>A0A4R0R321</accession>
<dbReference type="SUPFAM" id="SSF52058">
    <property type="entry name" value="L domain-like"/>
    <property type="match status" value="1"/>
</dbReference>
<dbReference type="AlphaFoldDB" id="A0A4R0R321"/>
<name>A0A4R0R321_9APHY</name>
<evidence type="ECO:0008006" key="3">
    <source>
        <dbReference type="Google" id="ProtNLM"/>
    </source>
</evidence>